<dbReference type="Gene3D" id="2.30.30.110">
    <property type="match status" value="1"/>
</dbReference>
<dbReference type="EMBL" id="BK032578">
    <property type="protein sequence ID" value="DAF49257.1"/>
    <property type="molecule type" value="Genomic_DNA"/>
</dbReference>
<reference evidence="1" key="1">
    <citation type="journal article" date="2021" name="Proc. Natl. Acad. Sci. U.S.A.">
        <title>A Catalog of Tens of Thousands of Viruses from Human Metagenomes Reveals Hidden Associations with Chronic Diseases.</title>
        <authorList>
            <person name="Tisza M.J."/>
            <person name="Buck C.B."/>
        </authorList>
    </citation>
    <scope>NUCLEOTIDE SEQUENCE</scope>
    <source>
        <strain evidence="1">CtrNG92</strain>
    </source>
</reference>
<proteinExistence type="predicted"/>
<name>A0A8S5SE70_9CAUD</name>
<dbReference type="SUPFAM" id="SSF50118">
    <property type="entry name" value="Cell growth inhibitor/plasmid maintenance toxic component"/>
    <property type="match status" value="1"/>
</dbReference>
<dbReference type="InterPro" id="IPR011067">
    <property type="entry name" value="Plasmid_toxin/cell-grow_inhib"/>
</dbReference>
<evidence type="ECO:0000313" key="1">
    <source>
        <dbReference type="EMBL" id="DAF49257.1"/>
    </source>
</evidence>
<protein>
    <submittedName>
        <fullName evidence="1">Endoribonuclease</fullName>
    </submittedName>
</protein>
<sequence>MSTTKIRAWDVWLANVQFEDSPETKLRPVVITETGESFILALKVTSHEPRDMWGEYQLIEWQAAGLQRQSTVRISKRLKLPETAMAHRIGTLHPVDVVAIRSIMTKRK</sequence>
<accession>A0A8S5SE70</accession>
<organism evidence="1">
    <name type="scientific">Caudovirales sp. ctrNG92</name>
    <dbReference type="NCBI Taxonomy" id="2827638"/>
    <lineage>
        <taxon>Viruses</taxon>
        <taxon>Duplodnaviria</taxon>
        <taxon>Heunggongvirae</taxon>
        <taxon>Uroviricota</taxon>
        <taxon>Caudoviricetes</taxon>
    </lineage>
</organism>